<dbReference type="GO" id="GO:0016874">
    <property type="term" value="F:ligase activity"/>
    <property type="evidence" value="ECO:0007669"/>
    <property type="project" value="UniProtKB-KW"/>
</dbReference>
<keyword evidence="3 5" id="KW-1133">Transmembrane helix</keyword>
<name>A0A4V6IKU9_9BACT</name>
<feature type="transmembrane region" description="Helical" evidence="5">
    <location>
        <begin position="121"/>
        <end position="141"/>
    </location>
</feature>
<sequence>MEEQEPFVVSKRDIWGGYLDKATFGLAVLFCLFVFVSKAAMNSLGGLLLVMGLVSAGVNRQPLFKENNYLSFFLIPIGVGSVTALFSVSGGLASVASFLNDMKFFLLPVALAGVIRDEKRFGWLLGAVLLSGVVAVLWGMAEPGQRVFGLFHGRHAVGRTADMLMIPLLSIVVFLGNGYFRRKIGVVGIAVLICAGGLLFWGLIMTAIRGAWLGVILGLGVYALLFNRRCLIAGVVLVVIACSIGPAGKVITEFKSIGDTTSNHSNLARLQLWRAGLDFSKEHLFLGAGRENIDEQFSAFYASQPESYQKKYPWSNTFPGNFHNSYIQLLAECGVLFFSVFSVCGALMFYQLFRSLSWVPPEQAVYVQAAISGGAGFLASQFFHGELVSYGGILLVLVLFGGLMVSRNKEHRVVPAS</sequence>
<dbReference type="PANTHER" id="PTHR37422">
    <property type="entry name" value="TEICHURONIC ACID BIOSYNTHESIS PROTEIN TUAE"/>
    <property type="match status" value="1"/>
</dbReference>
<dbReference type="PANTHER" id="PTHR37422:SF23">
    <property type="entry name" value="TEICHURONIC ACID BIOSYNTHESIS PROTEIN TUAE"/>
    <property type="match status" value="1"/>
</dbReference>
<reference evidence="7 8" key="1">
    <citation type="submission" date="2019-03" db="EMBL/GenBank/DDBJ databases">
        <authorList>
            <person name="Nijsse B."/>
        </authorList>
    </citation>
    <scope>NUCLEOTIDE SEQUENCE [LARGE SCALE GENOMIC DNA]</scope>
    <source>
        <strain evidence="7">Desulfoluna butyratoxydans MSL71</strain>
    </source>
</reference>
<feature type="transmembrane region" description="Helical" evidence="5">
    <location>
        <begin position="186"/>
        <end position="204"/>
    </location>
</feature>
<keyword evidence="4 5" id="KW-0472">Membrane</keyword>
<dbReference type="Pfam" id="PF04932">
    <property type="entry name" value="Wzy_C"/>
    <property type="match status" value="1"/>
</dbReference>
<evidence type="ECO:0000256" key="5">
    <source>
        <dbReference type="SAM" id="Phobius"/>
    </source>
</evidence>
<keyword evidence="7" id="KW-0436">Ligase</keyword>
<feature type="transmembrane region" description="Helical" evidence="5">
    <location>
        <begin position="69"/>
        <end position="89"/>
    </location>
</feature>
<keyword evidence="8" id="KW-1185">Reference proteome</keyword>
<dbReference type="EMBL" id="CAADHO010000001">
    <property type="protein sequence ID" value="VFQ42598.1"/>
    <property type="molecule type" value="Genomic_DNA"/>
</dbReference>
<feature type="transmembrane region" description="Helical" evidence="5">
    <location>
        <begin position="210"/>
        <end position="226"/>
    </location>
</feature>
<evidence type="ECO:0000256" key="4">
    <source>
        <dbReference type="ARBA" id="ARBA00023136"/>
    </source>
</evidence>
<dbReference type="InterPro" id="IPR007016">
    <property type="entry name" value="O-antigen_ligase-rel_domated"/>
</dbReference>
<feature type="domain" description="O-antigen ligase-related" evidence="6">
    <location>
        <begin position="198"/>
        <end position="340"/>
    </location>
</feature>
<organism evidence="7 8">
    <name type="scientific">Desulfoluna butyratoxydans</name>
    <dbReference type="NCBI Taxonomy" id="231438"/>
    <lineage>
        <taxon>Bacteria</taxon>
        <taxon>Pseudomonadati</taxon>
        <taxon>Thermodesulfobacteriota</taxon>
        <taxon>Desulfobacteria</taxon>
        <taxon>Desulfobacterales</taxon>
        <taxon>Desulfolunaceae</taxon>
        <taxon>Desulfoluna</taxon>
    </lineage>
</organism>
<dbReference type="GO" id="GO:0016020">
    <property type="term" value="C:membrane"/>
    <property type="evidence" value="ECO:0007669"/>
    <property type="project" value="UniProtKB-SubCell"/>
</dbReference>
<evidence type="ECO:0000313" key="8">
    <source>
        <dbReference type="Proteomes" id="UP000507962"/>
    </source>
</evidence>
<evidence type="ECO:0000259" key="6">
    <source>
        <dbReference type="Pfam" id="PF04932"/>
    </source>
</evidence>
<comment type="subcellular location">
    <subcellularLocation>
        <location evidence="1">Membrane</location>
        <topology evidence="1">Multi-pass membrane protein</topology>
    </subcellularLocation>
</comment>
<feature type="transmembrane region" description="Helical" evidence="5">
    <location>
        <begin position="389"/>
        <end position="406"/>
    </location>
</feature>
<feature type="transmembrane region" description="Helical" evidence="5">
    <location>
        <begin position="161"/>
        <end position="179"/>
    </location>
</feature>
<dbReference type="AlphaFoldDB" id="A0A4V6IKU9"/>
<evidence type="ECO:0000256" key="3">
    <source>
        <dbReference type="ARBA" id="ARBA00022989"/>
    </source>
</evidence>
<feature type="transmembrane region" description="Helical" evidence="5">
    <location>
        <begin position="24"/>
        <end position="57"/>
    </location>
</feature>
<dbReference type="Proteomes" id="UP000507962">
    <property type="component" value="Unassembled WGS sequence"/>
</dbReference>
<gene>
    <name evidence="7" type="ORF">MSL71_2190</name>
</gene>
<keyword evidence="2 5" id="KW-0812">Transmembrane</keyword>
<evidence type="ECO:0000256" key="1">
    <source>
        <dbReference type="ARBA" id="ARBA00004141"/>
    </source>
</evidence>
<evidence type="ECO:0000256" key="2">
    <source>
        <dbReference type="ARBA" id="ARBA00022692"/>
    </source>
</evidence>
<protein>
    <submittedName>
        <fullName evidence="7">O-antigen ligase-related</fullName>
    </submittedName>
</protein>
<feature type="transmembrane region" description="Helical" evidence="5">
    <location>
        <begin position="326"/>
        <end position="353"/>
    </location>
</feature>
<dbReference type="InterPro" id="IPR051533">
    <property type="entry name" value="WaaL-like"/>
</dbReference>
<evidence type="ECO:0000313" key="7">
    <source>
        <dbReference type="EMBL" id="VFQ42598.1"/>
    </source>
</evidence>
<accession>A0A4V6IKU9</accession>
<proteinExistence type="predicted"/>